<dbReference type="OrthoDB" id="69177at2759"/>
<dbReference type="PROSITE" id="PS51471">
    <property type="entry name" value="FE2OG_OXY"/>
    <property type="match status" value="1"/>
</dbReference>
<dbReference type="InterPro" id="IPR011990">
    <property type="entry name" value="TPR-like_helical_dom_sf"/>
</dbReference>
<dbReference type="PANTHER" id="PTHR46402:SF2">
    <property type="entry name" value="HISTONE-LYSINE N-TRIMETHYLTRANSFERASE SMYD5"/>
    <property type="match status" value="1"/>
</dbReference>
<evidence type="ECO:0000259" key="12">
    <source>
        <dbReference type="PROSITE" id="PS51471"/>
    </source>
</evidence>
<dbReference type="InterPro" id="IPR006620">
    <property type="entry name" value="Pro_4_hyd_alph"/>
</dbReference>
<dbReference type="GO" id="GO:0016705">
    <property type="term" value="F:oxidoreductase activity, acting on paired donors, with incorporation or reduction of molecular oxygen"/>
    <property type="evidence" value="ECO:0007669"/>
    <property type="project" value="InterPro"/>
</dbReference>
<dbReference type="Gene3D" id="1.25.40.10">
    <property type="entry name" value="Tetratricopeptide repeat domain"/>
    <property type="match status" value="1"/>
</dbReference>
<evidence type="ECO:0000256" key="3">
    <source>
        <dbReference type="ARBA" id="ARBA00022679"/>
    </source>
</evidence>
<dbReference type="Gene3D" id="2.170.270.10">
    <property type="entry name" value="SET domain"/>
    <property type="match status" value="1"/>
</dbReference>
<dbReference type="GO" id="GO:0042799">
    <property type="term" value="F:histone H4K20 methyltransferase activity"/>
    <property type="evidence" value="ECO:0007669"/>
    <property type="project" value="TreeGrafter"/>
</dbReference>
<dbReference type="SUPFAM" id="SSF48452">
    <property type="entry name" value="TPR-like"/>
    <property type="match status" value="1"/>
</dbReference>
<feature type="compositionally biased region" description="Low complexity" evidence="11">
    <location>
        <begin position="571"/>
        <end position="582"/>
    </location>
</feature>
<evidence type="ECO:0000256" key="11">
    <source>
        <dbReference type="SAM" id="MobiDB-lite"/>
    </source>
</evidence>
<dbReference type="GO" id="GO:0005506">
    <property type="term" value="F:iron ion binding"/>
    <property type="evidence" value="ECO:0007669"/>
    <property type="project" value="InterPro"/>
</dbReference>
<evidence type="ECO:0000313" key="14">
    <source>
        <dbReference type="Proteomes" id="UP000751190"/>
    </source>
</evidence>
<dbReference type="EMBL" id="JAGTXO010000009">
    <property type="protein sequence ID" value="KAG8465831.1"/>
    <property type="molecule type" value="Genomic_DNA"/>
</dbReference>
<dbReference type="GO" id="GO:0031418">
    <property type="term" value="F:L-ascorbic acid binding"/>
    <property type="evidence" value="ECO:0007669"/>
    <property type="project" value="InterPro"/>
</dbReference>
<dbReference type="GO" id="GO:0051213">
    <property type="term" value="F:dioxygenase activity"/>
    <property type="evidence" value="ECO:0007669"/>
    <property type="project" value="UniProtKB-KW"/>
</dbReference>
<evidence type="ECO:0000256" key="6">
    <source>
        <dbReference type="ARBA" id="ARBA00022824"/>
    </source>
</evidence>
<feature type="region of interest" description="Disordered" evidence="11">
    <location>
        <begin position="514"/>
        <end position="586"/>
    </location>
</feature>
<dbReference type="InterPro" id="IPR046341">
    <property type="entry name" value="SET_dom_sf"/>
</dbReference>
<evidence type="ECO:0000313" key="13">
    <source>
        <dbReference type="EMBL" id="KAG8465831.1"/>
    </source>
</evidence>
<feature type="compositionally biased region" description="Polar residues" evidence="11">
    <location>
        <begin position="550"/>
        <end position="559"/>
    </location>
</feature>
<dbReference type="Proteomes" id="UP000751190">
    <property type="component" value="Unassembled WGS sequence"/>
</dbReference>
<dbReference type="PANTHER" id="PTHR46402">
    <property type="entry name" value="SET AND MYND DOMAIN-CONTAINING PROTEIN 5"/>
    <property type="match status" value="1"/>
</dbReference>
<sequence length="1062" mass="110019">MFSFAFGEDAPAAAAPTRVDAARSESLAALFADPRAHGASAGAPNAAASEPCAHAPPPMPDRARLLERARAVHPTLRVLPDACAARFARVRTTVAVRKGEVIADELPALCTQTLSDVDAREGAVVCARCGTHLGDAAEQLGVQLGQWRCAPATGEAAPRPPEALPPLDANARAPAGEAAAPAGGSLGCRLRCGAVYCGAACEAEAWALGHALLCTGGLGPAHPLCEFRRHARRSTETFLIGAHVLAAALAARSPPLELLERAPPAELAAHAGARADAGQTCWSRAVARDQPASARARAEWAALCASLDVPEEDACEARGGAAELAEANGIDGGANAHVRSRADDRHERGDGDGDGDCDGDGDNDGDGNYGDGDNYGDGNYGDGDNDGDGELWWARRARALCAPPDASRAAAARWLRAAAHAQEETSESFALLASGITLVATSAGALPARWAPLLRGARALRRHAVCLARLEERLVAVRTEPARLLRYCSRLYAARAMPERAAAVHRLRPLLERTRSRQADGDEAEGVEDAKPRARASVTKRARTLHAATTAGSGSNHRTTAPLGCTDVRGPATSVPPASTPAHGASQAERGAVATERDAALLSALAADAPAQLLRGAHVLFLAPLACALCDHSCAPSAQLDADADADAGADANADADAGGRGRARGGVRVRLRALRDLHAGDEVTLSFVAPTLPLAERREALRALLGARAAQTGRCGRRTCACATWQCACERCAFEARVHGALDTPALRRLAFCALEDGRFDDAERIFDAWIRAAPHDGDAHHALGAARLSAGRWAGARAAWARGMALASAHPLLGALAAKERAYDVRGVADGGAADGGTAACGAGAPCEVGSSAAAGAGARAELADAPPPAPSAAAWRELSGRADGGRVFATVEPLFSRAECRALCAAAEAAAARAGGWSTGRHYSVPTTDLPVHALADVAAAWRVVCARRLFPLLRAQFELGSDEELCTHDAFVVKYEAGRQALLPLHTDEAQLSVTLPLNERTEYDGGGTFFAHLGRAVGADAGHVVSFDSHLLHGGDPITRGVRYIVAAFLYTAPRRH</sequence>
<dbReference type="InterPro" id="IPR005123">
    <property type="entry name" value="Oxoglu/Fe-dep_dioxygenase_dom"/>
</dbReference>
<dbReference type="Gene3D" id="2.60.120.620">
    <property type="entry name" value="q2cbj1_9rhob like domain"/>
    <property type="match status" value="1"/>
</dbReference>
<name>A0A8J6CC85_DIALT</name>
<keyword evidence="3" id="KW-0808">Transferase</keyword>
<gene>
    <name evidence="13" type="ORF">KFE25_005401</name>
</gene>
<evidence type="ECO:0000256" key="8">
    <source>
        <dbReference type="ARBA" id="ARBA00023002"/>
    </source>
</evidence>
<dbReference type="AlphaFoldDB" id="A0A8J6CC85"/>
<evidence type="ECO:0000256" key="5">
    <source>
        <dbReference type="ARBA" id="ARBA00022723"/>
    </source>
</evidence>
<keyword evidence="6" id="KW-0256">Endoplasmic reticulum</keyword>
<evidence type="ECO:0000256" key="4">
    <source>
        <dbReference type="ARBA" id="ARBA00022691"/>
    </source>
</evidence>
<keyword evidence="9" id="KW-0408">Iron</keyword>
<comment type="caution">
    <text evidence="13">The sequence shown here is derived from an EMBL/GenBank/DDBJ whole genome shotgun (WGS) entry which is preliminary data.</text>
</comment>
<reference evidence="13" key="1">
    <citation type="submission" date="2021-05" db="EMBL/GenBank/DDBJ databases">
        <title>The genome of the haptophyte Pavlova lutheri (Diacronema luteri, Pavlovales) - a model for lipid biosynthesis in eukaryotic algae.</title>
        <authorList>
            <person name="Hulatt C.J."/>
            <person name="Posewitz M.C."/>
        </authorList>
    </citation>
    <scope>NUCLEOTIDE SEQUENCE</scope>
    <source>
        <strain evidence="13">NIVA-4/92</strain>
    </source>
</reference>
<keyword evidence="8" id="KW-0560">Oxidoreductase</keyword>
<feature type="domain" description="Fe2OG dioxygenase" evidence="12">
    <location>
        <begin position="970"/>
        <end position="1058"/>
    </location>
</feature>
<keyword evidence="2" id="KW-0489">Methyltransferase</keyword>
<dbReference type="SMART" id="SM00702">
    <property type="entry name" value="P4Hc"/>
    <property type="match status" value="1"/>
</dbReference>
<dbReference type="SUPFAM" id="SSF51197">
    <property type="entry name" value="Clavaminate synthase-like"/>
    <property type="match status" value="1"/>
</dbReference>
<dbReference type="GO" id="GO:0045814">
    <property type="term" value="P:negative regulation of gene expression, epigenetic"/>
    <property type="evidence" value="ECO:0007669"/>
    <property type="project" value="TreeGrafter"/>
</dbReference>
<feature type="compositionally biased region" description="Acidic residues" evidence="11">
    <location>
        <begin position="352"/>
        <end position="365"/>
    </location>
</feature>
<evidence type="ECO:0000256" key="1">
    <source>
        <dbReference type="ARBA" id="ARBA00001961"/>
    </source>
</evidence>
<feature type="compositionally biased region" description="Gly residues" evidence="11">
    <location>
        <begin position="367"/>
        <end position="381"/>
    </location>
</feature>
<evidence type="ECO:0000256" key="7">
    <source>
        <dbReference type="ARBA" id="ARBA00022964"/>
    </source>
</evidence>
<organism evidence="13 14">
    <name type="scientific">Diacronema lutheri</name>
    <name type="common">Unicellular marine alga</name>
    <name type="synonym">Monochrysis lutheri</name>
    <dbReference type="NCBI Taxonomy" id="2081491"/>
    <lineage>
        <taxon>Eukaryota</taxon>
        <taxon>Haptista</taxon>
        <taxon>Haptophyta</taxon>
        <taxon>Pavlovophyceae</taxon>
        <taxon>Pavlovales</taxon>
        <taxon>Pavlovaceae</taxon>
        <taxon>Diacronema</taxon>
    </lineage>
</organism>
<keyword evidence="10" id="KW-0325">Glycoprotein</keyword>
<dbReference type="GO" id="GO:0032259">
    <property type="term" value="P:methylation"/>
    <property type="evidence" value="ECO:0007669"/>
    <property type="project" value="UniProtKB-KW"/>
</dbReference>
<dbReference type="SUPFAM" id="SSF82199">
    <property type="entry name" value="SET domain"/>
    <property type="match status" value="1"/>
</dbReference>
<protein>
    <recommendedName>
        <fullName evidence="12">Fe2OG dioxygenase domain-containing protein</fullName>
    </recommendedName>
</protein>
<comment type="cofactor">
    <cofactor evidence="1">
        <name>L-ascorbate</name>
        <dbReference type="ChEBI" id="CHEBI:38290"/>
    </cofactor>
</comment>
<feature type="region of interest" description="Disordered" evidence="11">
    <location>
        <begin position="333"/>
        <end position="382"/>
    </location>
</feature>
<evidence type="ECO:0000256" key="9">
    <source>
        <dbReference type="ARBA" id="ARBA00023004"/>
    </source>
</evidence>
<keyword evidence="14" id="KW-1185">Reference proteome</keyword>
<evidence type="ECO:0000256" key="10">
    <source>
        <dbReference type="ARBA" id="ARBA00023180"/>
    </source>
</evidence>
<evidence type="ECO:0000256" key="2">
    <source>
        <dbReference type="ARBA" id="ARBA00022603"/>
    </source>
</evidence>
<keyword evidence="7" id="KW-0223">Dioxygenase</keyword>
<accession>A0A8J6CC85</accession>
<feature type="compositionally biased region" description="Basic and acidic residues" evidence="11">
    <location>
        <begin position="340"/>
        <end position="351"/>
    </location>
</feature>
<keyword evidence="5" id="KW-0479">Metal-binding</keyword>
<keyword evidence="4" id="KW-0949">S-adenosyl-L-methionine</keyword>
<proteinExistence type="predicted"/>